<gene>
    <name evidence="1" type="primary">8</name>
    <name evidence="1" type="ORF">EniyanLRS_8</name>
</gene>
<reference evidence="1 2" key="1">
    <citation type="submission" date="2016-12" db="EMBL/GenBank/DDBJ databases">
        <title>Whole genome Sequence of Mycobacteriophages.</title>
        <authorList>
            <person name="Bajpai U."/>
        </authorList>
    </citation>
    <scope>NUCLEOTIDE SEQUENCE [LARGE SCALE GENOMIC DNA]</scope>
</reference>
<dbReference type="Proteomes" id="UP000240702">
    <property type="component" value="Segment"/>
</dbReference>
<evidence type="ECO:0000313" key="2">
    <source>
        <dbReference type="Proteomes" id="UP000240702"/>
    </source>
</evidence>
<evidence type="ECO:0000313" key="1">
    <source>
        <dbReference type="EMBL" id="AQT25683.1"/>
    </source>
</evidence>
<sequence>MNRDPAVEAAQRANACAHHFVIKRPESGPGTSSDSRLGEWFCNDCPQWWDTYEDVLAATGEEA</sequence>
<accession>A0A2I2MPB5</accession>
<name>A0A2I2MPB5_9CAUD</name>
<protein>
    <submittedName>
        <fullName evidence="1">Uncharacterized protein</fullName>
    </submittedName>
</protein>
<dbReference type="EMBL" id="KY385381">
    <property type="protein sequence ID" value="AQT25683.1"/>
    <property type="molecule type" value="Genomic_DNA"/>
</dbReference>
<proteinExistence type="predicted"/>
<organism evidence="1 2">
    <name type="scientific">Mycobacterium phage EniyanLRS</name>
    <dbReference type="NCBI Taxonomy" id="1933770"/>
    <lineage>
        <taxon>Viruses</taxon>
        <taxon>Duplodnaviria</taxon>
        <taxon>Heunggongvirae</taxon>
        <taxon>Uroviricota</taxon>
        <taxon>Caudoviricetes</taxon>
        <taxon>Vilmaviridae</taxon>
        <taxon>Wildcatvirus</taxon>
        <taxon>Wildcatvirus wildcat</taxon>
        <taxon>Mycobacterium virus Wildcat</taxon>
    </lineage>
</organism>